<feature type="region of interest" description="Disordered" evidence="11">
    <location>
        <begin position="133"/>
        <end position="160"/>
    </location>
</feature>
<feature type="compositionally biased region" description="Basic and acidic residues" evidence="11">
    <location>
        <begin position="329"/>
        <end position="342"/>
    </location>
</feature>
<dbReference type="GO" id="GO:0005684">
    <property type="term" value="C:U2-type spliceosomal complex"/>
    <property type="evidence" value="ECO:0007669"/>
    <property type="project" value="TreeGrafter"/>
</dbReference>
<name>A0A3P7DMN7_WUCBA</name>
<comment type="similarity">
    <text evidence="3">Belongs to the DAD/OST2 family.</text>
</comment>
<keyword evidence="7" id="KW-0256">Endoplasmic reticulum</keyword>
<evidence type="ECO:0000256" key="2">
    <source>
        <dbReference type="ARBA" id="ARBA00004922"/>
    </source>
</evidence>
<dbReference type="Pfam" id="PF02109">
    <property type="entry name" value="DAD"/>
    <property type="match status" value="1"/>
</dbReference>
<keyword evidence="8" id="KW-1133">Transmembrane helix</keyword>
<sequence length="595" mass="68931">MENSFSASLRIQVNPENKPLFPHIAPERAFADFVFAHERVMNDAAKKAREKYLKKYLSKDDKQSGKKHKKKKKKIGIGLKIHENDAFADVAQCAVQTSSDDESGKDIEILEKMKKLDSMPKFKPAFEAVELKTETNAPRKRHDSSSDENVTPDEMSLPTTSSELWESILVRNKDHSIGQKLVQHSSADSDASLPVLRIKDEPIDSDASPLRSTNSARPDNNRNHSYSKRKTATNDLKLDVLPVRIKDEPVDSDSSPPRRSKSCTKQNSDSDASPPRRRKPTNYSDSDSSPPRKYDDCVKISNRGKESGNYGHQKWRRNDGVDSYQRKRSSWDSDASSHDRSVERRRKYYGRGEDESSSGLHRRYRRRRDSPDDARSSHHSKRDRSNERDAKPVTGKSAGLKTLEMHREEMKRIREGETKLLESWKGYTGGKDVAVIRRTKLTGKGRETREDRERKEREAKKQQELEEKYKNWNRGLRQLEERTEKLNEMARVAQEDFARCVDDETMNEHLKKQLHEKDPMYKYVKKKKENAEIKSGTAYPKYKGSWQPNRFNIAPGYRWDGVNRSNGFEDRIAEMANRKVAQRTEYYENIAKYEV</sequence>
<dbReference type="FunCoup" id="A0A3P7DMN7">
    <property type="interactions" value="42"/>
</dbReference>
<feature type="region of interest" description="Disordered" evidence="11">
    <location>
        <begin position="180"/>
        <end position="405"/>
    </location>
</feature>
<dbReference type="GO" id="GO:0003723">
    <property type="term" value="F:RNA binding"/>
    <property type="evidence" value="ECO:0007669"/>
    <property type="project" value="TreeGrafter"/>
</dbReference>
<evidence type="ECO:0000256" key="9">
    <source>
        <dbReference type="ARBA" id="ARBA00023136"/>
    </source>
</evidence>
<evidence type="ECO:0000256" key="10">
    <source>
        <dbReference type="SAM" id="Coils"/>
    </source>
</evidence>
<proteinExistence type="inferred from homology"/>
<keyword evidence="9" id="KW-0472">Membrane</keyword>
<evidence type="ECO:0000256" key="7">
    <source>
        <dbReference type="ARBA" id="ARBA00022824"/>
    </source>
</evidence>
<feature type="compositionally biased region" description="Basic and acidic residues" evidence="11">
    <location>
        <begin position="290"/>
        <end position="306"/>
    </location>
</feature>
<dbReference type="GO" id="GO:0008250">
    <property type="term" value="C:oligosaccharyltransferase complex"/>
    <property type="evidence" value="ECO:0007669"/>
    <property type="project" value="InterPro"/>
</dbReference>
<dbReference type="InterPro" id="IPR003038">
    <property type="entry name" value="DAD/Ost2"/>
</dbReference>
<dbReference type="GO" id="GO:0000398">
    <property type="term" value="P:mRNA splicing, via spliceosome"/>
    <property type="evidence" value="ECO:0007669"/>
    <property type="project" value="TreeGrafter"/>
</dbReference>
<reference evidence="12 13" key="1">
    <citation type="submission" date="2018-11" db="EMBL/GenBank/DDBJ databases">
        <authorList>
            <consortium name="Pathogen Informatics"/>
        </authorList>
    </citation>
    <scope>NUCLEOTIDE SEQUENCE [LARGE SCALE GENOMIC DNA]</scope>
</reference>
<organism evidence="12 13">
    <name type="scientific">Wuchereria bancrofti</name>
    <dbReference type="NCBI Taxonomy" id="6293"/>
    <lineage>
        <taxon>Eukaryota</taxon>
        <taxon>Metazoa</taxon>
        <taxon>Ecdysozoa</taxon>
        <taxon>Nematoda</taxon>
        <taxon>Chromadorea</taxon>
        <taxon>Rhabditida</taxon>
        <taxon>Spirurina</taxon>
        <taxon>Spiruromorpha</taxon>
        <taxon>Filarioidea</taxon>
        <taxon>Onchocercidae</taxon>
        <taxon>Wuchereria</taxon>
    </lineage>
</organism>
<evidence type="ECO:0000256" key="4">
    <source>
        <dbReference type="ARBA" id="ARBA00011069"/>
    </source>
</evidence>
<evidence type="ECO:0000256" key="6">
    <source>
        <dbReference type="ARBA" id="ARBA00022692"/>
    </source>
</evidence>
<comment type="similarity">
    <text evidence="4">Belongs to the CWC26 family.</text>
</comment>
<evidence type="ECO:0000256" key="11">
    <source>
        <dbReference type="SAM" id="MobiDB-lite"/>
    </source>
</evidence>
<dbReference type="OrthoDB" id="6022at2759"/>
<feature type="coiled-coil region" evidence="10">
    <location>
        <begin position="445"/>
        <end position="496"/>
    </location>
</feature>
<keyword evidence="13" id="KW-1185">Reference proteome</keyword>
<evidence type="ECO:0000313" key="12">
    <source>
        <dbReference type="EMBL" id="VDM10673.1"/>
    </source>
</evidence>
<dbReference type="AlphaFoldDB" id="A0A3P7DMN7"/>
<comment type="subcellular location">
    <subcellularLocation>
        <location evidence="1">Endoplasmic reticulum membrane</location>
        <topology evidence="1">Multi-pass membrane protein</topology>
    </subcellularLocation>
</comment>
<keyword evidence="10" id="KW-0175">Coiled coil</keyword>
<dbReference type="PANTHER" id="PTHR31809">
    <property type="entry name" value="BUD13 HOMOLOG"/>
    <property type="match status" value="1"/>
</dbReference>
<comment type="pathway">
    <text evidence="2">Protein modification; protein glycosylation.</text>
</comment>
<accession>A0A3P7DMN7</accession>
<evidence type="ECO:0000313" key="13">
    <source>
        <dbReference type="Proteomes" id="UP000270924"/>
    </source>
</evidence>
<dbReference type="EMBL" id="UYWW01001552">
    <property type="protein sequence ID" value="VDM10673.1"/>
    <property type="molecule type" value="Genomic_DNA"/>
</dbReference>
<protein>
    <recommendedName>
        <fullName evidence="5">BUD13 homolog</fullName>
    </recommendedName>
</protein>
<evidence type="ECO:0000256" key="8">
    <source>
        <dbReference type="ARBA" id="ARBA00022989"/>
    </source>
</evidence>
<dbReference type="InterPro" id="IPR018609">
    <property type="entry name" value="Bud13"/>
</dbReference>
<gene>
    <name evidence="12" type="ORF">WBA_LOCUS4059</name>
</gene>
<dbReference type="InterPro" id="IPR051112">
    <property type="entry name" value="CWC26_splicing_factor"/>
</dbReference>
<evidence type="ECO:0000256" key="3">
    <source>
        <dbReference type="ARBA" id="ARBA00009386"/>
    </source>
</evidence>
<evidence type="ECO:0000256" key="1">
    <source>
        <dbReference type="ARBA" id="ARBA00004477"/>
    </source>
</evidence>
<dbReference type="InParanoid" id="A0A3P7DMN7"/>
<dbReference type="Pfam" id="PF09736">
    <property type="entry name" value="Bud13"/>
    <property type="match status" value="1"/>
</dbReference>
<dbReference type="PANTHER" id="PTHR31809:SF0">
    <property type="entry name" value="BUD13 HOMOLOG"/>
    <property type="match status" value="1"/>
</dbReference>
<dbReference type="Proteomes" id="UP000270924">
    <property type="component" value="Unassembled WGS sequence"/>
</dbReference>
<dbReference type="GO" id="GO:0070274">
    <property type="term" value="C:RES complex"/>
    <property type="evidence" value="ECO:0007669"/>
    <property type="project" value="TreeGrafter"/>
</dbReference>
<keyword evidence="6" id="KW-0812">Transmembrane</keyword>
<evidence type="ECO:0000256" key="5">
    <source>
        <dbReference type="ARBA" id="ARBA00014454"/>
    </source>
</evidence>
<dbReference type="UniPathway" id="UPA00378"/>